<dbReference type="EMBL" id="BNDW01000016">
    <property type="protein sequence ID" value="GHI20494.1"/>
    <property type="molecule type" value="Genomic_DNA"/>
</dbReference>
<evidence type="ECO:0000313" key="10">
    <source>
        <dbReference type="Proteomes" id="UP001052739"/>
    </source>
</evidence>
<dbReference type="Proteomes" id="UP001052739">
    <property type="component" value="Unassembled WGS sequence"/>
</dbReference>
<reference evidence="9" key="1">
    <citation type="submission" date="2024-05" db="EMBL/GenBank/DDBJ databases">
        <title>Whole genome shotgun sequence of Streptomyces hydrogenans NBRC 13475.</title>
        <authorList>
            <person name="Komaki H."/>
            <person name="Tamura T."/>
        </authorList>
    </citation>
    <scope>NUCLEOTIDE SEQUENCE</scope>
    <source>
        <strain evidence="9">NBRC 13475</strain>
    </source>
</reference>
<evidence type="ECO:0000313" key="6">
    <source>
        <dbReference type="EMBL" id="GHI25866.1"/>
    </source>
</evidence>
<proteinExistence type="predicted"/>
<evidence type="ECO:0000313" key="4">
    <source>
        <dbReference type="EMBL" id="GHI24186.1"/>
    </source>
</evidence>
<dbReference type="EMBL" id="BNDW01000013">
    <property type="protein sequence ID" value="GHI20436.1"/>
    <property type="molecule type" value="Genomic_DNA"/>
</dbReference>
<organism evidence="9 10">
    <name type="scientific">Streptomyces hydrogenans</name>
    <dbReference type="NCBI Taxonomy" id="1873719"/>
    <lineage>
        <taxon>Bacteria</taxon>
        <taxon>Bacillati</taxon>
        <taxon>Actinomycetota</taxon>
        <taxon>Actinomycetes</taxon>
        <taxon>Kitasatosporales</taxon>
        <taxon>Streptomycetaceae</taxon>
        <taxon>Streptomyces</taxon>
    </lineage>
</organism>
<comment type="caution">
    <text evidence="9">The sequence shown here is derived from an EMBL/GenBank/DDBJ whole genome shotgun (WGS) entry which is preliminary data.</text>
</comment>
<dbReference type="EMBL" id="BNDW01000070">
    <property type="protein sequence ID" value="GHI25399.1"/>
    <property type="molecule type" value="Genomic_DNA"/>
</dbReference>
<dbReference type="EMBL" id="BNDW01000116">
    <property type="protein sequence ID" value="GHI27121.1"/>
    <property type="molecule type" value="Genomic_DNA"/>
</dbReference>
<sequence length="79" mass="8393">MTLWRQVLAALKDTSLDDAERGAIVARGAAQLATRRAPEGQRATPEAVMAVALEEFALLIDADQACVALRSLTSGPSRE</sequence>
<evidence type="ECO:0000313" key="1">
    <source>
        <dbReference type="EMBL" id="GHI20436.1"/>
    </source>
</evidence>
<accession>A0ABQ3PQ33</accession>
<keyword evidence="10" id="KW-1185">Reference proteome</keyword>
<evidence type="ECO:0000313" key="7">
    <source>
        <dbReference type="EMBL" id="GHI25875.1"/>
    </source>
</evidence>
<evidence type="ECO:0000313" key="5">
    <source>
        <dbReference type="EMBL" id="GHI25399.1"/>
    </source>
</evidence>
<dbReference type="RefSeq" id="WP_190226247.1">
    <property type="nucleotide sequence ID" value="NZ_BNBS01000169.1"/>
</dbReference>
<gene>
    <name evidence="1" type="ORF">Shyd_18070</name>
    <name evidence="2" type="ORF">Shyd_18650</name>
    <name evidence="3" type="ORF">Shyd_40880</name>
    <name evidence="4" type="ORF">Shyd_55570</name>
    <name evidence="5" type="ORF">Shyd_67700</name>
    <name evidence="6" type="ORF">Shyd_72370</name>
    <name evidence="7" type="ORF">Shyd_72460</name>
    <name evidence="8" type="ORF">Shyd_72950</name>
    <name evidence="9" type="ORF">Shyd_84920</name>
</gene>
<protein>
    <submittedName>
        <fullName evidence="9">Uncharacterized protein</fullName>
    </submittedName>
</protein>
<dbReference type="EMBL" id="BNDW01000022">
    <property type="protein sequence ID" value="GHI22717.1"/>
    <property type="molecule type" value="Genomic_DNA"/>
</dbReference>
<evidence type="ECO:0000313" key="2">
    <source>
        <dbReference type="EMBL" id="GHI20494.1"/>
    </source>
</evidence>
<dbReference type="EMBL" id="BNDW01000097">
    <property type="protein sequence ID" value="GHI25875.1"/>
    <property type="molecule type" value="Genomic_DNA"/>
</dbReference>
<name>A0ABQ3PQ33_9ACTN</name>
<evidence type="ECO:0000313" key="8">
    <source>
        <dbReference type="EMBL" id="GHI25924.1"/>
    </source>
</evidence>
<dbReference type="EMBL" id="BNDW01000041">
    <property type="protein sequence ID" value="GHI24186.1"/>
    <property type="molecule type" value="Genomic_DNA"/>
</dbReference>
<evidence type="ECO:0000313" key="3">
    <source>
        <dbReference type="EMBL" id="GHI22717.1"/>
    </source>
</evidence>
<dbReference type="EMBL" id="BNDW01000099">
    <property type="protein sequence ID" value="GHI25924.1"/>
    <property type="molecule type" value="Genomic_DNA"/>
</dbReference>
<evidence type="ECO:0000313" key="9">
    <source>
        <dbReference type="EMBL" id="GHI27121.1"/>
    </source>
</evidence>
<dbReference type="EMBL" id="BNDW01000096">
    <property type="protein sequence ID" value="GHI25866.1"/>
    <property type="molecule type" value="Genomic_DNA"/>
</dbReference>